<protein>
    <submittedName>
        <fullName evidence="1">Uncharacterized protein</fullName>
    </submittedName>
</protein>
<organism evidence="1 2">
    <name type="scientific">Coniella lustricola</name>
    <dbReference type="NCBI Taxonomy" id="2025994"/>
    <lineage>
        <taxon>Eukaryota</taxon>
        <taxon>Fungi</taxon>
        <taxon>Dikarya</taxon>
        <taxon>Ascomycota</taxon>
        <taxon>Pezizomycotina</taxon>
        <taxon>Sordariomycetes</taxon>
        <taxon>Sordariomycetidae</taxon>
        <taxon>Diaporthales</taxon>
        <taxon>Schizoparmaceae</taxon>
        <taxon>Coniella</taxon>
    </lineage>
</organism>
<gene>
    <name evidence="1" type="ORF">BD289DRAFT_482772</name>
</gene>
<dbReference type="GO" id="GO:0016811">
    <property type="term" value="F:hydrolase activity, acting on carbon-nitrogen (but not peptide) bonds, in linear amides"/>
    <property type="evidence" value="ECO:0007669"/>
    <property type="project" value="InterPro"/>
</dbReference>
<evidence type="ECO:0000313" key="1">
    <source>
        <dbReference type="EMBL" id="PSR84356.1"/>
    </source>
</evidence>
<dbReference type="AlphaFoldDB" id="A0A2T3A7N8"/>
<dbReference type="InterPro" id="IPR004304">
    <property type="entry name" value="FmdA_AmdA"/>
</dbReference>
<dbReference type="PANTHER" id="PTHR31891">
    <property type="entry name" value="FORMAMIDASE C869.04-RELATED"/>
    <property type="match status" value="1"/>
</dbReference>
<dbReference type="OrthoDB" id="9975579at2759"/>
<dbReference type="Pfam" id="PF03069">
    <property type="entry name" value="FmdA_AmdA"/>
    <property type="match status" value="1"/>
</dbReference>
<feature type="non-terminal residue" evidence="1">
    <location>
        <position position="1"/>
    </location>
</feature>
<keyword evidence="2" id="KW-1185">Reference proteome</keyword>
<dbReference type="Proteomes" id="UP000241462">
    <property type="component" value="Unassembled WGS sequence"/>
</dbReference>
<dbReference type="PANTHER" id="PTHR31891:SF1">
    <property type="entry name" value="FORMAMIDASE C869.04-RELATED"/>
    <property type="match status" value="1"/>
</dbReference>
<dbReference type="InParanoid" id="A0A2T3A7N8"/>
<accession>A0A2T3A7N8</accession>
<proteinExistence type="predicted"/>
<reference evidence="1 2" key="1">
    <citation type="journal article" date="2018" name="Mycol. Prog.">
        <title>Coniella lustricola, a new species from submerged detritus.</title>
        <authorList>
            <person name="Raudabaugh D.B."/>
            <person name="Iturriaga T."/>
            <person name="Carver A."/>
            <person name="Mondo S."/>
            <person name="Pangilinan J."/>
            <person name="Lipzen A."/>
            <person name="He G."/>
            <person name="Amirebrahimi M."/>
            <person name="Grigoriev I.V."/>
            <person name="Miller A.N."/>
        </authorList>
    </citation>
    <scope>NUCLEOTIDE SEQUENCE [LARGE SCALE GENOMIC DNA]</scope>
    <source>
        <strain evidence="1 2">B22-T-1</strain>
    </source>
</reference>
<evidence type="ECO:0000313" key="2">
    <source>
        <dbReference type="Proteomes" id="UP000241462"/>
    </source>
</evidence>
<sequence length="101" mass="10576">VIEYLRKFGYSDYQIYLLLSCAPIQGHIAGIVDIPNACTTIGLPMDIFDFDITPGGGGVAAVKARKLDFGSCAFETGVDKGEVTAGGGNSEFSFGGGLTYK</sequence>
<dbReference type="EMBL" id="KZ678444">
    <property type="protein sequence ID" value="PSR84356.1"/>
    <property type="molecule type" value="Genomic_DNA"/>
</dbReference>
<name>A0A2T3A7N8_9PEZI</name>
<dbReference type="STRING" id="2025994.A0A2T3A7N8"/>